<reference evidence="1" key="1">
    <citation type="submission" date="2020-07" db="EMBL/GenBank/DDBJ databases">
        <title>Multicomponent nature underlies the extraordinary mechanical properties of spider dragline silk.</title>
        <authorList>
            <person name="Kono N."/>
            <person name="Nakamura H."/>
            <person name="Mori M."/>
            <person name="Yoshida Y."/>
            <person name="Ohtoshi R."/>
            <person name="Malay A.D."/>
            <person name="Moran D.A.P."/>
            <person name="Tomita M."/>
            <person name="Numata K."/>
            <person name="Arakawa K."/>
        </authorList>
    </citation>
    <scope>NUCLEOTIDE SEQUENCE</scope>
</reference>
<keyword evidence="2" id="KW-1185">Reference proteome</keyword>
<name>A0A8X6GGQ4_TRICU</name>
<gene>
    <name evidence="1" type="ORF">TNCT_344441</name>
</gene>
<evidence type="ECO:0000313" key="2">
    <source>
        <dbReference type="Proteomes" id="UP000887116"/>
    </source>
</evidence>
<dbReference type="EMBL" id="BMAO01012535">
    <property type="protein sequence ID" value="GFQ82108.1"/>
    <property type="molecule type" value="Genomic_DNA"/>
</dbReference>
<proteinExistence type="predicted"/>
<organism evidence="1 2">
    <name type="scientific">Trichonephila clavata</name>
    <name type="common">Joro spider</name>
    <name type="synonym">Nephila clavata</name>
    <dbReference type="NCBI Taxonomy" id="2740835"/>
    <lineage>
        <taxon>Eukaryota</taxon>
        <taxon>Metazoa</taxon>
        <taxon>Ecdysozoa</taxon>
        <taxon>Arthropoda</taxon>
        <taxon>Chelicerata</taxon>
        <taxon>Arachnida</taxon>
        <taxon>Araneae</taxon>
        <taxon>Araneomorphae</taxon>
        <taxon>Entelegynae</taxon>
        <taxon>Araneoidea</taxon>
        <taxon>Nephilidae</taxon>
        <taxon>Trichonephila</taxon>
    </lineage>
</organism>
<comment type="caution">
    <text evidence="1">The sequence shown here is derived from an EMBL/GenBank/DDBJ whole genome shotgun (WGS) entry which is preliminary data.</text>
</comment>
<dbReference type="AlphaFoldDB" id="A0A8X6GGQ4"/>
<sequence length="82" mass="9380">MAMDFAIVNHYQVSSTLSSLTTRTHRLLCTLGLLLRLCLQEVANLNDKLEQHRDDKSPQKRGATGFWKIKLVVARRTNEPDD</sequence>
<accession>A0A8X6GGQ4</accession>
<protein>
    <submittedName>
        <fullName evidence="1">Uncharacterized protein</fullName>
    </submittedName>
</protein>
<evidence type="ECO:0000313" key="1">
    <source>
        <dbReference type="EMBL" id="GFQ82108.1"/>
    </source>
</evidence>
<dbReference type="Proteomes" id="UP000887116">
    <property type="component" value="Unassembled WGS sequence"/>
</dbReference>